<feature type="non-terminal residue" evidence="1">
    <location>
        <position position="202"/>
    </location>
</feature>
<dbReference type="AlphaFoldDB" id="A0A9N9IC18"/>
<name>A0A9N9IC18_9GLOM</name>
<organism evidence="1 2">
    <name type="scientific">Dentiscutata erythropus</name>
    <dbReference type="NCBI Taxonomy" id="1348616"/>
    <lineage>
        <taxon>Eukaryota</taxon>
        <taxon>Fungi</taxon>
        <taxon>Fungi incertae sedis</taxon>
        <taxon>Mucoromycota</taxon>
        <taxon>Glomeromycotina</taxon>
        <taxon>Glomeromycetes</taxon>
        <taxon>Diversisporales</taxon>
        <taxon>Gigasporaceae</taxon>
        <taxon>Dentiscutata</taxon>
    </lineage>
</organism>
<accession>A0A9N9IC18</accession>
<evidence type="ECO:0000313" key="1">
    <source>
        <dbReference type="EMBL" id="CAG8728717.1"/>
    </source>
</evidence>
<dbReference type="OrthoDB" id="2376850at2759"/>
<dbReference type="Proteomes" id="UP000789405">
    <property type="component" value="Unassembled WGS sequence"/>
</dbReference>
<protein>
    <submittedName>
        <fullName evidence="1">4805_t:CDS:1</fullName>
    </submittedName>
</protein>
<gene>
    <name evidence="1" type="ORF">DERYTH_LOCUS14934</name>
</gene>
<keyword evidence="2" id="KW-1185">Reference proteome</keyword>
<sequence>NQFEIEEDSTYPSSTKIIYKKRFKNRTQRSFIYNIQKEGIYPSNTGHGTKHKIVYCQIDYIDNKPQFLIKYGVNFENTILSTKSTSQAALLYENIYYYIAINSSSKTTISGSLVFGLQLKTVQKVRKSYNKLRQVKPANQYTETTLENRARALSSKSLLIINNQASQIYHPKDKLTLKTLEFSVNEYDFHIKFGSDNKIKTK</sequence>
<proteinExistence type="predicted"/>
<evidence type="ECO:0000313" key="2">
    <source>
        <dbReference type="Proteomes" id="UP000789405"/>
    </source>
</evidence>
<comment type="caution">
    <text evidence="1">The sequence shown here is derived from an EMBL/GenBank/DDBJ whole genome shotgun (WGS) entry which is preliminary data.</text>
</comment>
<dbReference type="EMBL" id="CAJVPY010011647">
    <property type="protein sequence ID" value="CAG8728717.1"/>
    <property type="molecule type" value="Genomic_DNA"/>
</dbReference>
<reference evidence="1" key="1">
    <citation type="submission" date="2021-06" db="EMBL/GenBank/DDBJ databases">
        <authorList>
            <person name="Kallberg Y."/>
            <person name="Tangrot J."/>
            <person name="Rosling A."/>
        </authorList>
    </citation>
    <scope>NUCLEOTIDE SEQUENCE</scope>
    <source>
        <strain evidence="1">MA453B</strain>
    </source>
</reference>